<dbReference type="InterPro" id="IPR036259">
    <property type="entry name" value="MFS_trans_sf"/>
</dbReference>
<evidence type="ECO:0008006" key="9">
    <source>
        <dbReference type="Google" id="ProtNLM"/>
    </source>
</evidence>
<reference evidence="7" key="1">
    <citation type="submission" date="2017-08" db="EMBL/GenBank/DDBJ databases">
        <authorList>
            <person name="Cuomo C."/>
            <person name="Billmyre B."/>
            <person name="Heitman J."/>
        </authorList>
    </citation>
    <scope>NUCLEOTIDE SEQUENCE</scope>
    <source>
        <strain evidence="7">CBS 12478</strain>
    </source>
</reference>
<dbReference type="InterPro" id="IPR011701">
    <property type="entry name" value="MFS"/>
</dbReference>
<dbReference type="GO" id="GO:0022857">
    <property type="term" value="F:transmembrane transporter activity"/>
    <property type="evidence" value="ECO:0007669"/>
    <property type="project" value="InterPro"/>
</dbReference>
<dbReference type="GO" id="GO:0016020">
    <property type="term" value="C:membrane"/>
    <property type="evidence" value="ECO:0007669"/>
    <property type="project" value="UniProtKB-SubCell"/>
</dbReference>
<dbReference type="PANTHER" id="PTHR43791:SF36">
    <property type="entry name" value="TRANSPORTER, PUTATIVE (AFU_ORTHOLOGUE AFUA_6G08340)-RELATED"/>
    <property type="match status" value="1"/>
</dbReference>
<dbReference type="PANTHER" id="PTHR43791">
    <property type="entry name" value="PERMEASE-RELATED"/>
    <property type="match status" value="1"/>
</dbReference>
<dbReference type="RefSeq" id="XP_065823961.1">
    <property type="nucleotide sequence ID" value="XM_065967889.1"/>
</dbReference>
<comment type="subcellular location">
    <subcellularLocation>
        <location evidence="1">Membrane</location>
        <topology evidence="1">Multi-pass membrane protein</topology>
    </subcellularLocation>
</comment>
<protein>
    <recommendedName>
        <fullName evidence="9">Major facilitator superfamily (MFS) profile domain-containing protein</fullName>
    </recommendedName>
</protein>
<dbReference type="Proteomes" id="UP000322225">
    <property type="component" value="Chromosome 12"/>
</dbReference>
<keyword evidence="3 6" id="KW-0812">Transmembrane</keyword>
<feature type="transmembrane region" description="Helical" evidence="6">
    <location>
        <begin position="397"/>
        <end position="417"/>
    </location>
</feature>
<dbReference type="SUPFAM" id="SSF103473">
    <property type="entry name" value="MFS general substrate transporter"/>
    <property type="match status" value="1"/>
</dbReference>
<keyword evidence="2" id="KW-0813">Transport</keyword>
<dbReference type="Pfam" id="PF07690">
    <property type="entry name" value="MFS_1"/>
    <property type="match status" value="1"/>
</dbReference>
<feature type="transmembrane region" description="Helical" evidence="6">
    <location>
        <begin position="134"/>
        <end position="158"/>
    </location>
</feature>
<dbReference type="GeneID" id="43591729"/>
<feature type="transmembrane region" description="Helical" evidence="6">
    <location>
        <begin position="277"/>
        <end position="296"/>
    </location>
</feature>
<feature type="transmembrane region" description="Helical" evidence="6">
    <location>
        <begin position="241"/>
        <end position="265"/>
    </location>
</feature>
<evidence type="ECO:0000256" key="3">
    <source>
        <dbReference type="ARBA" id="ARBA00022692"/>
    </source>
</evidence>
<feature type="transmembrane region" description="Helical" evidence="6">
    <location>
        <begin position="48"/>
        <end position="66"/>
    </location>
</feature>
<keyword evidence="5 6" id="KW-0472">Membrane</keyword>
<gene>
    <name evidence="7" type="ORF">CI109_106700</name>
</gene>
<keyword evidence="8" id="KW-1185">Reference proteome</keyword>
<evidence type="ECO:0000256" key="2">
    <source>
        <dbReference type="ARBA" id="ARBA00022448"/>
    </source>
</evidence>
<feature type="transmembrane region" description="Helical" evidence="6">
    <location>
        <begin position="332"/>
        <end position="351"/>
    </location>
</feature>
<feature type="transmembrane region" description="Helical" evidence="6">
    <location>
        <begin position="100"/>
        <end position="122"/>
    </location>
</feature>
<sequence length="455" mass="52083">MDAMPVVQDGDSVRAGEYQHGKLTFWERVVTKIWDHDYYTKSPAERRLVFKLDCFMLTALTIGWWLKNIDQSNLTNAIPTCDNLQCGHGNYHNPDYKDMYGFRFCVAFFESAFYPGALYILGSWYNRAELAKRIALWFMAGPAGNAFSGYLQAAIYTSLDGVGGIAGWRWLYIVCGCMTVPCGVILFFLLPDHPGTPGKIWYLTEEEKKLALVRRAKKGTGTATSRIRWVHIVRSVKKWRFWLITPTYVVYGLGLQNAQQFAIYLKAMGYSVALRNILASTMYIIEIFTVVIYSYISDRIKYRFPVTVIPMIWGCIPTGILAVWPPHHRLRLFAFIVNNSLYMTPVFYAWVSEICYKSDEERSFIIATTSTLFFVMNAFLPSVLFLQTDGPSFRKGFPTTFGFIVSSIFFLTAMFIFHQRQVKRDKAKGITSVEAGQVEPVSLDADVEEKEEKRS</sequence>
<dbReference type="Gene3D" id="1.20.1250.20">
    <property type="entry name" value="MFS general substrate transporter like domains"/>
    <property type="match status" value="2"/>
</dbReference>
<name>A0AAJ8LSW9_9TREE</name>
<proteinExistence type="predicted"/>
<keyword evidence="4 6" id="KW-1133">Transmembrane helix</keyword>
<dbReference type="KEGG" id="ksn:43591729"/>
<dbReference type="EMBL" id="CP144062">
    <property type="protein sequence ID" value="WWD22209.1"/>
    <property type="molecule type" value="Genomic_DNA"/>
</dbReference>
<dbReference type="AlphaFoldDB" id="A0AAJ8LSW9"/>
<evidence type="ECO:0000256" key="4">
    <source>
        <dbReference type="ARBA" id="ARBA00022989"/>
    </source>
</evidence>
<evidence type="ECO:0000256" key="6">
    <source>
        <dbReference type="SAM" id="Phobius"/>
    </source>
</evidence>
<reference evidence="7" key="2">
    <citation type="submission" date="2024-01" db="EMBL/GenBank/DDBJ databases">
        <title>Comparative genomics of Cryptococcus and Kwoniella reveals pathogenesis evolution and contrasting modes of karyotype evolution via chromosome fusion or intercentromeric recombination.</title>
        <authorList>
            <person name="Coelho M.A."/>
            <person name="David-Palma M."/>
            <person name="Shea T."/>
            <person name="Bowers K."/>
            <person name="McGinley-Smith S."/>
            <person name="Mohammad A.W."/>
            <person name="Gnirke A."/>
            <person name="Yurkov A.M."/>
            <person name="Nowrousian M."/>
            <person name="Sun S."/>
            <person name="Cuomo C.A."/>
            <person name="Heitman J."/>
        </authorList>
    </citation>
    <scope>NUCLEOTIDE SEQUENCE</scope>
    <source>
        <strain evidence="7">CBS 12478</strain>
    </source>
</reference>
<evidence type="ECO:0000256" key="5">
    <source>
        <dbReference type="ARBA" id="ARBA00023136"/>
    </source>
</evidence>
<evidence type="ECO:0000313" key="8">
    <source>
        <dbReference type="Proteomes" id="UP000322225"/>
    </source>
</evidence>
<feature type="transmembrane region" description="Helical" evidence="6">
    <location>
        <begin position="170"/>
        <end position="190"/>
    </location>
</feature>
<organism evidence="7 8">
    <name type="scientific">Kwoniella shandongensis</name>
    <dbReference type="NCBI Taxonomy" id="1734106"/>
    <lineage>
        <taxon>Eukaryota</taxon>
        <taxon>Fungi</taxon>
        <taxon>Dikarya</taxon>
        <taxon>Basidiomycota</taxon>
        <taxon>Agaricomycotina</taxon>
        <taxon>Tremellomycetes</taxon>
        <taxon>Tremellales</taxon>
        <taxon>Cryptococcaceae</taxon>
        <taxon>Kwoniella</taxon>
    </lineage>
</organism>
<feature type="transmembrane region" description="Helical" evidence="6">
    <location>
        <begin position="363"/>
        <end position="385"/>
    </location>
</feature>
<accession>A0AAJ8LSW9</accession>
<evidence type="ECO:0000313" key="7">
    <source>
        <dbReference type="EMBL" id="WWD22209.1"/>
    </source>
</evidence>
<feature type="transmembrane region" description="Helical" evidence="6">
    <location>
        <begin position="308"/>
        <end position="326"/>
    </location>
</feature>
<evidence type="ECO:0000256" key="1">
    <source>
        <dbReference type="ARBA" id="ARBA00004141"/>
    </source>
</evidence>